<dbReference type="AlphaFoldDB" id="A0A4C1ZEE6"/>
<evidence type="ECO:0008006" key="5">
    <source>
        <dbReference type="Google" id="ProtNLM"/>
    </source>
</evidence>
<sequence>MKYSWWRLFLARCVCKANSCMPPSGTWSFPCAAVRPYHHASSVAHRSCRCLTYNLISVLNPRRFPLPKTRIDTGHKLFEQIGLNLCERDRRGRASARPDGRSLRSRKQTKRGVAAAAVCGRR</sequence>
<comment type="caution">
    <text evidence="3">The sequence shown here is derived from an EMBL/GenBank/DDBJ whole genome shotgun (WGS) entry which is preliminary data.</text>
</comment>
<organism evidence="3 4">
    <name type="scientific">Eumeta variegata</name>
    <name type="common">Bagworm moth</name>
    <name type="synonym">Eumeta japonica</name>
    <dbReference type="NCBI Taxonomy" id="151549"/>
    <lineage>
        <taxon>Eukaryota</taxon>
        <taxon>Metazoa</taxon>
        <taxon>Ecdysozoa</taxon>
        <taxon>Arthropoda</taxon>
        <taxon>Hexapoda</taxon>
        <taxon>Insecta</taxon>
        <taxon>Pterygota</taxon>
        <taxon>Neoptera</taxon>
        <taxon>Endopterygota</taxon>
        <taxon>Lepidoptera</taxon>
        <taxon>Glossata</taxon>
        <taxon>Ditrysia</taxon>
        <taxon>Tineoidea</taxon>
        <taxon>Psychidae</taxon>
        <taxon>Oiketicinae</taxon>
        <taxon>Eumeta</taxon>
    </lineage>
</organism>
<feature type="signal peptide" evidence="2">
    <location>
        <begin position="1"/>
        <end position="19"/>
    </location>
</feature>
<proteinExistence type="predicted"/>
<evidence type="ECO:0000256" key="2">
    <source>
        <dbReference type="SAM" id="SignalP"/>
    </source>
</evidence>
<dbReference type="EMBL" id="BGZK01001738">
    <property type="protein sequence ID" value="GBP85464.1"/>
    <property type="molecule type" value="Genomic_DNA"/>
</dbReference>
<reference evidence="3 4" key="1">
    <citation type="journal article" date="2019" name="Commun. Biol.">
        <title>The bagworm genome reveals a unique fibroin gene that provides high tensile strength.</title>
        <authorList>
            <person name="Kono N."/>
            <person name="Nakamura H."/>
            <person name="Ohtoshi R."/>
            <person name="Tomita M."/>
            <person name="Numata K."/>
            <person name="Arakawa K."/>
        </authorList>
    </citation>
    <scope>NUCLEOTIDE SEQUENCE [LARGE SCALE GENOMIC DNA]</scope>
</reference>
<feature type="compositionally biased region" description="Basic and acidic residues" evidence="1">
    <location>
        <begin position="89"/>
        <end position="102"/>
    </location>
</feature>
<feature type="chain" id="PRO_5020023701" description="Secreted protein" evidence="2">
    <location>
        <begin position="20"/>
        <end position="122"/>
    </location>
</feature>
<gene>
    <name evidence="3" type="ORF">EVAR_64762_1</name>
</gene>
<keyword evidence="2" id="KW-0732">Signal</keyword>
<accession>A0A4C1ZEE6</accession>
<evidence type="ECO:0000313" key="3">
    <source>
        <dbReference type="EMBL" id="GBP85464.1"/>
    </source>
</evidence>
<protein>
    <recommendedName>
        <fullName evidence="5">Secreted protein</fullName>
    </recommendedName>
</protein>
<dbReference type="Proteomes" id="UP000299102">
    <property type="component" value="Unassembled WGS sequence"/>
</dbReference>
<keyword evidence="4" id="KW-1185">Reference proteome</keyword>
<name>A0A4C1ZEE6_EUMVA</name>
<evidence type="ECO:0000313" key="4">
    <source>
        <dbReference type="Proteomes" id="UP000299102"/>
    </source>
</evidence>
<evidence type="ECO:0000256" key="1">
    <source>
        <dbReference type="SAM" id="MobiDB-lite"/>
    </source>
</evidence>
<feature type="region of interest" description="Disordered" evidence="1">
    <location>
        <begin position="89"/>
        <end position="112"/>
    </location>
</feature>